<dbReference type="Proteomes" id="UP000775872">
    <property type="component" value="Unassembled WGS sequence"/>
</dbReference>
<accession>A0A9N9ZFV0</accession>
<dbReference type="OrthoDB" id="3565018at2759"/>
<dbReference type="Gene3D" id="3.40.50.200">
    <property type="entry name" value="Peptidase S8/S53 domain"/>
    <property type="match status" value="1"/>
</dbReference>
<gene>
    <name evidence="1" type="ORF">CSOL1703_00016821</name>
</gene>
<proteinExistence type="predicted"/>
<evidence type="ECO:0000313" key="2">
    <source>
        <dbReference type="Proteomes" id="UP000775872"/>
    </source>
</evidence>
<dbReference type="GO" id="GO:0006508">
    <property type="term" value="P:proteolysis"/>
    <property type="evidence" value="ECO:0007669"/>
    <property type="project" value="InterPro"/>
</dbReference>
<evidence type="ECO:0000313" key="1">
    <source>
        <dbReference type="EMBL" id="CAH0054747.1"/>
    </source>
</evidence>
<evidence type="ECO:0008006" key="3">
    <source>
        <dbReference type="Google" id="ProtNLM"/>
    </source>
</evidence>
<protein>
    <recommendedName>
        <fullName evidence="3">Peptidase S8/S53 domain-containing protein</fullName>
    </recommendedName>
</protein>
<dbReference type="GO" id="GO:0004252">
    <property type="term" value="F:serine-type endopeptidase activity"/>
    <property type="evidence" value="ECO:0007669"/>
    <property type="project" value="InterPro"/>
</dbReference>
<comment type="caution">
    <text evidence="1">The sequence shown here is derived from an EMBL/GenBank/DDBJ whole genome shotgun (WGS) entry which is preliminary data.</text>
</comment>
<sequence>MSNKYTSPSLQIARVNNSSEDIISSENWFTELDRLNSVLRAKPLEKGKDYRPVNIAILDTGVRPQFEDLVEDYKDFITENDMDFIDEEGHGTYAVQLIHKANNKAKIYVGRVFKHRKADENTLSLMTQAVRHATLKWRVDVIVMPSGFQSESEDMIEAIEEARWTLTRLA</sequence>
<name>A0A9N9ZFV0_9HYPO</name>
<keyword evidence="2" id="KW-1185">Reference proteome</keyword>
<dbReference type="AlphaFoldDB" id="A0A9N9ZFV0"/>
<dbReference type="SUPFAM" id="SSF52743">
    <property type="entry name" value="Subtilisin-like"/>
    <property type="match status" value="1"/>
</dbReference>
<reference evidence="1" key="1">
    <citation type="submission" date="2021-10" db="EMBL/GenBank/DDBJ databases">
        <authorList>
            <person name="Piombo E."/>
        </authorList>
    </citation>
    <scope>NUCLEOTIDE SEQUENCE</scope>
</reference>
<dbReference type="InterPro" id="IPR036852">
    <property type="entry name" value="Peptidase_S8/S53_dom_sf"/>
</dbReference>
<dbReference type="EMBL" id="CABFOC020000051">
    <property type="protein sequence ID" value="CAH0054747.1"/>
    <property type="molecule type" value="Genomic_DNA"/>
</dbReference>
<organism evidence="1 2">
    <name type="scientific">Clonostachys solani</name>
    <dbReference type="NCBI Taxonomy" id="160281"/>
    <lineage>
        <taxon>Eukaryota</taxon>
        <taxon>Fungi</taxon>
        <taxon>Dikarya</taxon>
        <taxon>Ascomycota</taxon>
        <taxon>Pezizomycotina</taxon>
        <taxon>Sordariomycetes</taxon>
        <taxon>Hypocreomycetidae</taxon>
        <taxon>Hypocreales</taxon>
        <taxon>Bionectriaceae</taxon>
        <taxon>Clonostachys</taxon>
    </lineage>
</organism>